<accession>A0A0A9GSQ6</accession>
<proteinExistence type="predicted"/>
<evidence type="ECO:0000313" key="1">
    <source>
        <dbReference type="EMBL" id="JAE26554.1"/>
    </source>
</evidence>
<name>A0A0A9GSQ6_ARUDO</name>
<reference evidence="1" key="2">
    <citation type="journal article" date="2015" name="Data Brief">
        <title>Shoot transcriptome of the giant reed, Arundo donax.</title>
        <authorList>
            <person name="Barrero R.A."/>
            <person name="Guerrero F.D."/>
            <person name="Moolhuijzen P."/>
            <person name="Goolsby J.A."/>
            <person name="Tidwell J."/>
            <person name="Bellgard S.E."/>
            <person name="Bellgard M.I."/>
        </authorList>
    </citation>
    <scope>NUCLEOTIDE SEQUENCE</scope>
    <source>
        <tissue evidence="1">Shoot tissue taken approximately 20 cm above the soil surface</tissue>
    </source>
</reference>
<protein>
    <submittedName>
        <fullName evidence="1">Uncharacterized protein</fullName>
    </submittedName>
</protein>
<reference evidence="1" key="1">
    <citation type="submission" date="2014-09" db="EMBL/GenBank/DDBJ databases">
        <authorList>
            <person name="Magalhaes I.L.F."/>
            <person name="Oliveira U."/>
            <person name="Santos F.R."/>
            <person name="Vidigal T.H.D.A."/>
            <person name="Brescovit A.D."/>
            <person name="Santos A.J."/>
        </authorList>
    </citation>
    <scope>NUCLEOTIDE SEQUENCE</scope>
    <source>
        <tissue evidence="1">Shoot tissue taken approximately 20 cm above the soil surface</tissue>
    </source>
</reference>
<organism evidence="1">
    <name type="scientific">Arundo donax</name>
    <name type="common">Giant reed</name>
    <name type="synonym">Donax arundinaceus</name>
    <dbReference type="NCBI Taxonomy" id="35708"/>
    <lineage>
        <taxon>Eukaryota</taxon>
        <taxon>Viridiplantae</taxon>
        <taxon>Streptophyta</taxon>
        <taxon>Embryophyta</taxon>
        <taxon>Tracheophyta</taxon>
        <taxon>Spermatophyta</taxon>
        <taxon>Magnoliopsida</taxon>
        <taxon>Liliopsida</taxon>
        <taxon>Poales</taxon>
        <taxon>Poaceae</taxon>
        <taxon>PACMAD clade</taxon>
        <taxon>Arundinoideae</taxon>
        <taxon>Arundineae</taxon>
        <taxon>Arundo</taxon>
    </lineage>
</organism>
<sequence>MLCFASYISLDVSQMLLSILIQEKCSGLEATVSINDFHRSALPSHFFRAHVILCLQHRSTSQMFLIMILNPDRL</sequence>
<dbReference type="AlphaFoldDB" id="A0A0A9GSQ6"/>
<dbReference type="EMBL" id="GBRH01171342">
    <property type="protein sequence ID" value="JAE26554.1"/>
    <property type="molecule type" value="Transcribed_RNA"/>
</dbReference>